<dbReference type="Proteomes" id="UP000297496">
    <property type="component" value="Unassembled WGS sequence"/>
</dbReference>
<evidence type="ECO:0000313" key="1">
    <source>
        <dbReference type="EMBL" id="TGN64230.1"/>
    </source>
</evidence>
<accession>A0A4Z1CK58</accession>
<evidence type="ECO:0000313" key="2">
    <source>
        <dbReference type="Proteomes" id="UP000297496"/>
    </source>
</evidence>
<sequence>MSIKTHCHRSHGYKPLNFSAWRPLATEDVSRLLDGASTEFRAILSDGTAVMVTEPDLNGNRAAVRLNTDPRSVALDGASIFEGRVIGG</sequence>
<organism evidence="1 2">
    <name type="scientific">Nocardioides eburneiflavus</name>
    <dbReference type="NCBI Taxonomy" id="2518372"/>
    <lineage>
        <taxon>Bacteria</taxon>
        <taxon>Bacillati</taxon>
        <taxon>Actinomycetota</taxon>
        <taxon>Actinomycetes</taxon>
        <taxon>Propionibacteriales</taxon>
        <taxon>Nocardioidaceae</taxon>
        <taxon>Nocardioides</taxon>
    </lineage>
</organism>
<protein>
    <submittedName>
        <fullName evidence="1">Uncharacterized protein</fullName>
    </submittedName>
</protein>
<dbReference type="AlphaFoldDB" id="A0A4Z1CK58"/>
<keyword evidence="2" id="KW-1185">Reference proteome</keyword>
<proteinExistence type="predicted"/>
<name>A0A4Z1CK58_9ACTN</name>
<dbReference type="EMBL" id="SRRO01000001">
    <property type="protein sequence ID" value="TGN64230.1"/>
    <property type="molecule type" value="Genomic_DNA"/>
</dbReference>
<reference evidence="1 2" key="1">
    <citation type="submission" date="2019-04" db="EMBL/GenBank/DDBJ databases">
        <title>Three New Species of Nocardioides, Nocardioides euryhalodurans sp. nov., Nocardioides seonyuensis sp. nov. and Nocardioides eburneoflavus sp. nov. Isolated from Soil.</title>
        <authorList>
            <person name="Roh S.G."/>
            <person name="Lee C."/>
            <person name="Kim M.-K."/>
            <person name="Kim S.B."/>
        </authorList>
    </citation>
    <scope>NUCLEOTIDE SEQUENCE [LARGE SCALE GENOMIC DNA]</scope>
    <source>
        <strain evidence="1 2">MMS17-SY213</strain>
    </source>
</reference>
<dbReference type="RefSeq" id="WP_135838757.1">
    <property type="nucleotide sequence ID" value="NZ_SRRO01000001.1"/>
</dbReference>
<gene>
    <name evidence="1" type="ORF">EXE59_09890</name>
</gene>
<comment type="caution">
    <text evidence="1">The sequence shown here is derived from an EMBL/GenBank/DDBJ whole genome shotgun (WGS) entry which is preliminary data.</text>
</comment>